<evidence type="ECO:0000256" key="1">
    <source>
        <dbReference type="ARBA" id="ARBA00022741"/>
    </source>
</evidence>
<dbReference type="SUPFAM" id="SSF159800">
    <property type="entry name" value="PrpR receptor domain-like"/>
    <property type="match status" value="1"/>
</dbReference>
<evidence type="ECO:0000313" key="7">
    <source>
        <dbReference type="Proteomes" id="UP000269097"/>
    </source>
</evidence>
<dbReference type="KEGG" id="coh:EAV92_22685"/>
<dbReference type="SUPFAM" id="SSF46689">
    <property type="entry name" value="Homeodomain-like"/>
    <property type="match status" value="1"/>
</dbReference>
<keyword evidence="1" id="KW-0547">Nucleotide-binding</keyword>
<keyword evidence="3" id="KW-0805">Transcription regulation</keyword>
<dbReference type="Gene3D" id="3.40.50.2300">
    <property type="match status" value="1"/>
</dbReference>
<evidence type="ECO:0000256" key="4">
    <source>
        <dbReference type="ARBA" id="ARBA00023163"/>
    </source>
</evidence>
<keyword evidence="2" id="KW-0067">ATP-binding</keyword>
<dbReference type="Gene3D" id="3.40.50.300">
    <property type="entry name" value="P-loop containing nucleotide triphosphate hydrolases"/>
    <property type="match status" value="1"/>
</dbReference>
<reference evidence="6 7" key="1">
    <citation type="submission" date="2018-10" db="EMBL/GenBank/DDBJ databases">
        <title>Genome Sequence of Cohnella sp.</title>
        <authorList>
            <person name="Srinivasan S."/>
            <person name="Kim M.K."/>
        </authorList>
    </citation>
    <scope>NUCLEOTIDE SEQUENCE [LARGE SCALE GENOMIC DNA]</scope>
    <source>
        <strain evidence="6 7">18JY8-7</strain>
    </source>
</reference>
<dbReference type="InterPro" id="IPR027417">
    <property type="entry name" value="P-loop_NTPase"/>
</dbReference>
<name>A0A3G3K3S0_9BACL</name>
<dbReference type="InterPro" id="IPR058031">
    <property type="entry name" value="AAA_lid_NorR"/>
</dbReference>
<accession>A0A3G3K3S0</accession>
<dbReference type="EMBL" id="CP033433">
    <property type="protein sequence ID" value="AYQ75108.1"/>
    <property type="molecule type" value="Genomic_DNA"/>
</dbReference>
<dbReference type="GO" id="GO:0000156">
    <property type="term" value="F:phosphorelay response regulator activity"/>
    <property type="evidence" value="ECO:0007669"/>
    <property type="project" value="InterPro"/>
</dbReference>
<evidence type="ECO:0000259" key="5">
    <source>
        <dbReference type="PROSITE" id="PS50045"/>
    </source>
</evidence>
<evidence type="ECO:0000313" key="6">
    <source>
        <dbReference type="EMBL" id="AYQ75108.1"/>
    </source>
</evidence>
<dbReference type="Pfam" id="PF25601">
    <property type="entry name" value="AAA_lid_14"/>
    <property type="match status" value="1"/>
</dbReference>
<evidence type="ECO:0000256" key="3">
    <source>
        <dbReference type="ARBA" id="ARBA00023015"/>
    </source>
</evidence>
<dbReference type="InterPro" id="IPR009057">
    <property type="entry name" value="Homeodomain-like_sf"/>
</dbReference>
<dbReference type="Gene3D" id="1.10.8.60">
    <property type="match status" value="1"/>
</dbReference>
<dbReference type="GO" id="GO:0043565">
    <property type="term" value="F:sequence-specific DNA binding"/>
    <property type="evidence" value="ECO:0007669"/>
    <property type="project" value="InterPro"/>
</dbReference>
<dbReference type="GO" id="GO:0006355">
    <property type="term" value="P:regulation of DNA-templated transcription"/>
    <property type="evidence" value="ECO:0007669"/>
    <property type="project" value="InterPro"/>
</dbReference>
<gene>
    <name evidence="6" type="ORF">EAV92_22685</name>
</gene>
<dbReference type="Proteomes" id="UP000269097">
    <property type="component" value="Chromosome"/>
</dbReference>
<dbReference type="SUPFAM" id="SSF52540">
    <property type="entry name" value="P-loop containing nucleoside triphosphate hydrolases"/>
    <property type="match status" value="1"/>
</dbReference>
<dbReference type="Pfam" id="PF02954">
    <property type="entry name" value="HTH_8"/>
    <property type="match status" value="1"/>
</dbReference>
<protein>
    <submittedName>
        <fullName evidence="6">Sigma-54-dependent Fis family transcriptional regulator</fullName>
    </submittedName>
</protein>
<dbReference type="AlphaFoldDB" id="A0A3G3K3S0"/>
<feature type="domain" description="Sigma-54 factor interaction" evidence="5">
    <location>
        <begin position="358"/>
        <end position="516"/>
    </location>
</feature>
<dbReference type="InterPro" id="IPR002197">
    <property type="entry name" value="HTH_Fis"/>
</dbReference>
<evidence type="ECO:0000256" key="2">
    <source>
        <dbReference type="ARBA" id="ARBA00022840"/>
    </source>
</evidence>
<dbReference type="PANTHER" id="PTHR32071">
    <property type="entry name" value="TRANSCRIPTIONAL REGULATORY PROTEIN"/>
    <property type="match status" value="1"/>
</dbReference>
<dbReference type="InterPro" id="IPR002078">
    <property type="entry name" value="Sigma_54_int"/>
</dbReference>
<dbReference type="Gene3D" id="3.40.50.10660">
    <property type="entry name" value="PrpR receptor domain-like"/>
    <property type="match status" value="1"/>
</dbReference>
<dbReference type="PROSITE" id="PS50045">
    <property type="entry name" value="SIGMA54_INTERACT_4"/>
    <property type="match status" value="1"/>
</dbReference>
<dbReference type="Pfam" id="PF06506">
    <property type="entry name" value="PrpR_N"/>
    <property type="match status" value="1"/>
</dbReference>
<organism evidence="6 7">
    <name type="scientific">Cohnella candidum</name>
    <dbReference type="NCBI Taxonomy" id="2674991"/>
    <lineage>
        <taxon>Bacteria</taxon>
        <taxon>Bacillati</taxon>
        <taxon>Bacillota</taxon>
        <taxon>Bacilli</taxon>
        <taxon>Bacillales</taxon>
        <taxon>Paenibacillaceae</taxon>
        <taxon>Cohnella</taxon>
    </lineage>
</organism>
<keyword evidence="7" id="KW-1185">Reference proteome</keyword>
<dbReference type="InterPro" id="IPR010524">
    <property type="entry name" value="Sig_transdc_resp-reg_PrpR_N"/>
</dbReference>
<dbReference type="Gene3D" id="1.10.10.60">
    <property type="entry name" value="Homeodomain-like"/>
    <property type="match status" value="1"/>
</dbReference>
<proteinExistence type="predicted"/>
<keyword evidence="4" id="KW-0804">Transcription</keyword>
<sequence>MKVLVVAPYPGLGELIRQMTPQYEGFDIQVIVADMQESLDQIGSFGEGGYDVVISRGGTARLLAMHAKVPVVEIQVSGFDVLRMLTLMKEHQAKIRLIGFPNIIQSFVSVSNLLDYDFPYTVINGESEVENALVEAKRDGVQVIVGDTVTVRFANELGMQGVLITSGRESVSEAFRTAELIFRSLDEHKKTNRIYERMLKEIGREAAVLDGSLQVLFATDGIQSLWGKRSGQTSFPYRVEEGGLLGGLLEDAAADIRENGPLTLYEPARRITLTVRLLNAADRSEIYLLTLEHGEHPWAGIRVVDPNRDADTFPSFFHATGVMDQTLQNAKSQVQAGDPVAVCGEHGAGKRIFADALAALMGKDVRVIEVEIGDGDEAAFRRLCHLVSVAERGALLHVRGFERFPAVLQRKIADIIKGKTRKVLFSFDEHPKRLKLEIRMDAKVLDWLSRGAIELKPLRERLNELEEYVRAFISMFNEKYGKQIVGVRPEVWELLRARTWPGNLIELRDTMEEAVREAQGEYIERVDVEMKADAAVTPVLSAGIPAFDLNRSLDEIERDIIRYVLEEEGMNQSKAAKRLKINRTTLWRKVKGEE</sequence>
<dbReference type="GO" id="GO:0005524">
    <property type="term" value="F:ATP binding"/>
    <property type="evidence" value="ECO:0007669"/>
    <property type="project" value="UniProtKB-KW"/>
</dbReference>